<dbReference type="AlphaFoldDB" id="A0AA88XNG5"/>
<dbReference type="InterPro" id="IPR036259">
    <property type="entry name" value="MFS_trans_sf"/>
</dbReference>
<sequence length="507" mass="56762">MNTVGEYLEEIIEKCGGFGRFQFVLVIILFASKISVTWTMLMMSFAGAEPDWWCVEKDGGNETFKSCSSMDNSTCQRFRFDSSMSTVLSEWNLVCDKKSITSSITTIQMGGVLVGGLVVGQMADFLGRKPTLFFSLFLISAANIAAYFSVSWEMFAVLRFVMGISCGMILTVYLVWMYEFLTISKRAIVAGVPSWTLFAAIFALVSWLLHDWKYVHLATAISAAPLLLTWWFMPESFRWLVSHKKFDDAKKVIERMAKFNGVPVPDLSDLEKIALKEMERETQRTYTLLDLFKSRFLRKNTLLLAFMWMTCGYVYYAISFNVQKLSGNIYLNMFLLSMVEIPANAVTICLNNKFGRGKTGILFFVVCALGALGVALTDVTSIDPDLEGQLLNGFALTSKLGIAAAWVSLAVLSTEVYPTVVRNIGYGFQNTAARVGAMVAPQMIYLSDIYPGLLYFLSAGLVVISVICMYFAAETNNVKLKDTLDSEKEKQDIHLGDTDKEMQFTKL</sequence>
<dbReference type="PANTHER" id="PTHR24064">
    <property type="entry name" value="SOLUTE CARRIER FAMILY 22 MEMBER"/>
    <property type="match status" value="1"/>
</dbReference>
<feature type="transmembrane region" description="Helical" evidence="5">
    <location>
        <begin position="188"/>
        <end position="208"/>
    </location>
</feature>
<evidence type="ECO:0000256" key="5">
    <source>
        <dbReference type="SAM" id="Phobius"/>
    </source>
</evidence>
<dbReference type="Gene3D" id="1.20.1250.20">
    <property type="entry name" value="MFS general substrate transporter like domains"/>
    <property type="match status" value="1"/>
</dbReference>
<dbReference type="GO" id="GO:0022857">
    <property type="term" value="F:transmembrane transporter activity"/>
    <property type="evidence" value="ECO:0007669"/>
    <property type="project" value="InterPro"/>
</dbReference>
<evidence type="ECO:0000313" key="7">
    <source>
        <dbReference type="EMBL" id="KAK3088687.1"/>
    </source>
</evidence>
<keyword evidence="2 5" id="KW-0812">Transmembrane</keyword>
<gene>
    <name evidence="7" type="ORF">FSP39_022430</name>
</gene>
<name>A0AA88XNG5_PINIB</name>
<feature type="transmembrane region" description="Helical" evidence="5">
    <location>
        <begin position="362"/>
        <end position="382"/>
    </location>
</feature>
<proteinExistence type="predicted"/>
<evidence type="ECO:0000259" key="6">
    <source>
        <dbReference type="PROSITE" id="PS50850"/>
    </source>
</evidence>
<dbReference type="PROSITE" id="PS50850">
    <property type="entry name" value="MFS"/>
    <property type="match status" value="1"/>
</dbReference>
<dbReference type="InterPro" id="IPR020846">
    <property type="entry name" value="MFS_dom"/>
</dbReference>
<dbReference type="InterPro" id="IPR005829">
    <property type="entry name" value="Sugar_transporter_CS"/>
</dbReference>
<feature type="domain" description="Major facilitator superfamily (MFS) profile" evidence="6">
    <location>
        <begin position="24"/>
        <end position="477"/>
    </location>
</feature>
<dbReference type="SUPFAM" id="SSF103473">
    <property type="entry name" value="MFS general substrate transporter"/>
    <property type="match status" value="1"/>
</dbReference>
<evidence type="ECO:0000313" key="8">
    <source>
        <dbReference type="Proteomes" id="UP001186944"/>
    </source>
</evidence>
<feature type="transmembrane region" description="Helical" evidence="5">
    <location>
        <begin position="330"/>
        <end position="350"/>
    </location>
</feature>
<comment type="caution">
    <text evidence="7">The sequence shown here is derived from an EMBL/GenBank/DDBJ whole genome shotgun (WGS) entry which is preliminary data.</text>
</comment>
<feature type="transmembrane region" description="Helical" evidence="5">
    <location>
        <begin position="214"/>
        <end position="233"/>
    </location>
</feature>
<dbReference type="Proteomes" id="UP001186944">
    <property type="component" value="Unassembled WGS sequence"/>
</dbReference>
<evidence type="ECO:0000256" key="3">
    <source>
        <dbReference type="ARBA" id="ARBA00022989"/>
    </source>
</evidence>
<accession>A0AA88XNG5</accession>
<dbReference type="PROSITE" id="PS00216">
    <property type="entry name" value="SUGAR_TRANSPORT_1"/>
    <property type="match status" value="1"/>
</dbReference>
<dbReference type="EMBL" id="VSWD01000011">
    <property type="protein sequence ID" value="KAK3088687.1"/>
    <property type="molecule type" value="Genomic_DNA"/>
</dbReference>
<organism evidence="7 8">
    <name type="scientific">Pinctada imbricata</name>
    <name type="common">Atlantic pearl-oyster</name>
    <name type="synonym">Pinctada martensii</name>
    <dbReference type="NCBI Taxonomy" id="66713"/>
    <lineage>
        <taxon>Eukaryota</taxon>
        <taxon>Metazoa</taxon>
        <taxon>Spiralia</taxon>
        <taxon>Lophotrochozoa</taxon>
        <taxon>Mollusca</taxon>
        <taxon>Bivalvia</taxon>
        <taxon>Autobranchia</taxon>
        <taxon>Pteriomorphia</taxon>
        <taxon>Pterioida</taxon>
        <taxon>Pterioidea</taxon>
        <taxon>Pteriidae</taxon>
        <taxon>Pinctada</taxon>
    </lineage>
</organism>
<evidence type="ECO:0000256" key="2">
    <source>
        <dbReference type="ARBA" id="ARBA00022692"/>
    </source>
</evidence>
<evidence type="ECO:0000256" key="4">
    <source>
        <dbReference type="ARBA" id="ARBA00023136"/>
    </source>
</evidence>
<reference evidence="7" key="1">
    <citation type="submission" date="2019-08" db="EMBL/GenBank/DDBJ databases">
        <title>The improved chromosome-level genome for the pearl oyster Pinctada fucata martensii using PacBio sequencing and Hi-C.</title>
        <authorList>
            <person name="Zheng Z."/>
        </authorList>
    </citation>
    <scope>NUCLEOTIDE SEQUENCE</scope>
    <source>
        <strain evidence="7">ZZ-2019</strain>
        <tissue evidence="7">Adductor muscle</tissue>
    </source>
</reference>
<dbReference type="InterPro" id="IPR005828">
    <property type="entry name" value="MFS_sugar_transport-like"/>
</dbReference>
<feature type="transmembrane region" description="Helical" evidence="5">
    <location>
        <begin position="100"/>
        <end position="120"/>
    </location>
</feature>
<feature type="transmembrane region" description="Helical" evidence="5">
    <location>
        <begin position="452"/>
        <end position="473"/>
    </location>
</feature>
<keyword evidence="8" id="KW-1185">Reference proteome</keyword>
<feature type="transmembrane region" description="Helical" evidence="5">
    <location>
        <begin position="301"/>
        <end position="318"/>
    </location>
</feature>
<feature type="transmembrane region" description="Helical" evidence="5">
    <location>
        <begin position="156"/>
        <end position="176"/>
    </location>
</feature>
<keyword evidence="3 5" id="KW-1133">Transmembrane helix</keyword>
<comment type="subcellular location">
    <subcellularLocation>
        <location evidence="1">Membrane</location>
        <topology evidence="1">Multi-pass membrane protein</topology>
    </subcellularLocation>
</comment>
<feature type="transmembrane region" description="Helical" evidence="5">
    <location>
        <begin position="21"/>
        <end position="43"/>
    </location>
</feature>
<keyword evidence="4 5" id="KW-0472">Membrane</keyword>
<dbReference type="Pfam" id="PF00083">
    <property type="entry name" value="Sugar_tr"/>
    <property type="match status" value="1"/>
</dbReference>
<feature type="transmembrane region" description="Helical" evidence="5">
    <location>
        <begin position="132"/>
        <end position="150"/>
    </location>
</feature>
<dbReference type="GO" id="GO:0016020">
    <property type="term" value="C:membrane"/>
    <property type="evidence" value="ECO:0007669"/>
    <property type="project" value="UniProtKB-SubCell"/>
</dbReference>
<evidence type="ECO:0000256" key="1">
    <source>
        <dbReference type="ARBA" id="ARBA00004141"/>
    </source>
</evidence>
<protein>
    <recommendedName>
        <fullName evidence="6">Major facilitator superfamily (MFS) profile domain-containing protein</fullName>
    </recommendedName>
</protein>